<feature type="non-terminal residue" evidence="9">
    <location>
        <position position="208"/>
    </location>
</feature>
<dbReference type="GO" id="GO:0005576">
    <property type="term" value="C:extracellular region"/>
    <property type="evidence" value="ECO:0007669"/>
    <property type="project" value="UniProtKB-SubCell"/>
</dbReference>
<dbReference type="InterPro" id="IPR009030">
    <property type="entry name" value="Growth_fac_rcpt_cys_sf"/>
</dbReference>
<dbReference type="InterPro" id="IPR018097">
    <property type="entry name" value="EGF_Ca-bd_CS"/>
</dbReference>
<feature type="disulfide bond" evidence="7">
    <location>
        <begin position="80"/>
        <end position="89"/>
    </location>
</feature>
<evidence type="ECO:0000256" key="2">
    <source>
        <dbReference type="ARBA" id="ARBA00022525"/>
    </source>
</evidence>
<dbReference type="PROSITE" id="PS01186">
    <property type="entry name" value="EGF_2"/>
    <property type="match status" value="4"/>
</dbReference>
<keyword evidence="5 7" id="KW-1015">Disulfide bond</keyword>
<comment type="caution">
    <text evidence="9">The sequence shown here is derived from an EMBL/GenBank/DDBJ whole genome shotgun (WGS) entry which is preliminary data.</text>
</comment>
<dbReference type="AlphaFoldDB" id="A0ABD2PVV9"/>
<comment type="caution">
    <text evidence="7">Lacks conserved residue(s) required for the propagation of feature annotation.</text>
</comment>
<dbReference type="Pfam" id="PF00008">
    <property type="entry name" value="EGF"/>
    <property type="match status" value="1"/>
</dbReference>
<sequence length="208" mass="22929">MCLPGWQGIRCDTDIDECEAPELNRCQHFCKNTLGGHECYCRAGYDLQSDGRSCELPLSPYCDGGCLNGGTCLMGSTCSCLPGFRGNRCEQQVDFCAELKPCDHLCFNNAGGGYRCACREGFELDYDAKTCRPIQNCTSQCLNNGRCYGGRCSCAPGYKGESCESDINECELHQTHHKCEHQCVNTPGDYECICPPEKSRLADKKTCV</sequence>
<dbReference type="InterPro" id="IPR000742">
    <property type="entry name" value="EGF"/>
</dbReference>
<dbReference type="SMART" id="SM00181">
    <property type="entry name" value="EGF"/>
    <property type="match status" value="5"/>
</dbReference>
<dbReference type="PANTHER" id="PTHR24040:SF13">
    <property type="entry name" value="FIBROPELLIN-1"/>
    <property type="match status" value="1"/>
</dbReference>
<dbReference type="SMART" id="SM00179">
    <property type="entry name" value="EGF_CA"/>
    <property type="match status" value="3"/>
</dbReference>
<organism evidence="9 10">
    <name type="scientific">Cichlidogyrus casuarinus</name>
    <dbReference type="NCBI Taxonomy" id="1844966"/>
    <lineage>
        <taxon>Eukaryota</taxon>
        <taxon>Metazoa</taxon>
        <taxon>Spiralia</taxon>
        <taxon>Lophotrochozoa</taxon>
        <taxon>Platyhelminthes</taxon>
        <taxon>Monogenea</taxon>
        <taxon>Monopisthocotylea</taxon>
        <taxon>Dactylogyridea</taxon>
        <taxon>Ancyrocephalidae</taxon>
        <taxon>Cichlidogyrus</taxon>
    </lineage>
</organism>
<dbReference type="InterPro" id="IPR049883">
    <property type="entry name" value="NOTCH1_EGF-like"/>
</dbReference>
<dbReference type="Pfam" id="PF07645">
    <property type="entry name" value="EGF_CA"/>
    <property type="match status" value="1"/>
</dbReference>
<dbReference type="Proteomes" id="UP001626550">
    <property type="component" value="Unassembled WGS sequence"/>
</dbReference>
<dbReference type="PROSITE" id="PS00022">
    <property type="entry name" value="EGF_1"/>
    <property type="match status" value="2"/>
</dbReference>
<evidence type="ECO:0000256" key="4">
    <source>
        <dbReference type="ARBA" id="ARBA00022737"/>
    </source>
</evidence>
<dbReference type="PROSITE" id="PS01187">
    <property type="entry name" value="EGF_CA"/>
    <property type="match status" value="1"/>
</dbReference>
<dbReference type="EMBL" id="JBJKFK010002149">
    <property type="protein sequence ID" value="KAL3311555.1"/>
    <property type="molecule type" value="Genomic_DNA"/>
</dbReference>
<keyword evidence="10" id="KW-1185">Reference proteome</keyword>
<evidence type="ECO:0000256" key="5">
    <source>
        <dbReference type="ARBA" id="ARBA00023157"/>
    </source>
</evidence>
<feature type="domain" description="EGF-like" evidence="8">
    <location>
        <begin position="14"/>
        <end position="55"/>
    </location>
</feature>
<keyword evidence="4" id="KW-0677">Repeat</keyword>
<keyword evidence="6" id="KW-0325">Glycoprotein</keyword>
<dbReference type="SUPFAM" id="SSF57196">
    <property type="entry name" value="EGF/Laminin"/>
    <property type="match status" value="2"/>
</dbReference>
<evidence type="ECO:0000259" key="8">
    <source>
        <dbReference type="PROSITE" id="PS50026"/>
    </source>
</evidence>
<evidence type="ECO:0000256" key="1">
    <source>
        <dbReference type="ARBA" id="ARBA00004613"/>
    </source>
</evidence>
<accession>A0ABD2PVV9</accession>
<comment type="subcellular location">
    <subcellularLocation>
        <location evidence="1">Secreted</location>
    </subcellularLocation>
</comment>
<dbReference type="SUPFAM" id="SSF57184">
    <property type="entry name" value="Growth factor receptor domain"/>
    <property type="match status" value="1"/>
</dbReference>
<dbReference type="Gene3D" id="2.10.25.10">
    <property type="entry name" value="Laminin"/>
    <property type="match status" value="5"/>
</dbReference>
<protein>
    <recommendedName>
        <fullName evidence="8">EGF-like domain-containing protein</fullName>
    </recommendedName>
</protein>
<keyword evidence="3 7" id="KW-0245">EGF-like domain</keyword>
<evidence type="ECO:0000256" key="6">
    <source>
        <dbReference type="ARBA" id="ARBA00023180"/>
    </source>
</evidence>
<evidence type="ECO:0000256" key="7">
    <source>
        <dbReference type="PROSITE-ProRule" id="PRU00076"/>
    </source>
</evidence>
<feature type="disulfide bond" evidence="7">
    <location>
        <begin position="137"/>
        <end position="147"/>
    </location>
</feature>
<proteinExistence type="predicted"/>
<reference evidence="9 10" key="1">
    <citation type="submission" date="2024-11" db="EMBL/GenBank/DDBJ databases">
        <title>Adaptive evolution of stress response genes in parasites aligns with host niche diversity.</title>
        <authorList>
            <person name="Hahn C."/>
            <person name="Resl P."/>
        </authorList>
    </citation>
    <scope>NUCLEOTIDE SEQUENCE [LARGE SCALE GENOMIC DNA]</scope>
    <source>
        <strain evidence="9">EGGRZ-B1_66</strain>
        <tissue evidence="9">Body</tissue>
    </source>
</reference>
<dbReference type="InterPro" id="IPR051145">
    <property type="entry name" value="GAS-SHBG-PROS"/>
</dbReference>
<dbReference type="PANTHER" id="PTHR24040">
    <property type="entry name" value="LAMININ G-LIKE DOMAIN-CONTAINING PROTEIN"/>
    <property type="match status" value="1"/>
</dbReference>
<dbReference type="Pfam" id="PF12662">
    <property type="entry name" value="cEGF"/>
    <property type="match status" value="1"/>
</dbReference>
<dbReference type="PROSITE" id="PS50026">
    <property type="entry name" value="EGF_3"/>
    <property type="match status" value="3"/>
</dbReference>
<feature type="domain" description="EGF-like" evidence="8">
    <location>
        <begin position="58"/>
        <end position="90"/>
    </location>
</feature>
<feature type="disulfide bond" evidence="7">
    <location>
        <begin position="62"/>
        <end position="72"/>
    </location>
</feature>
<evidence type="ECO:0000313" key="9">
    <source>
        <dbReference type="EMBL" id="KAL3311555.1"/>
    </source>
</evidence>
<evidence type="ECO:0000313" key="10">
    <source>
        <dbReference type="Proteomes" id="UP001626550"/>
    </source>
</evidence>
<keyword evidence="2" id="KW-0964">Secreted</keyword>
<gene>
    <name evidence="9" type="ORF">Ciccas_009865</name>
</gene>
<name>A0ABD2PVV9_9PLAT</name>
<feature type="disulfide bond" evidence="7">
    <location>
        <begin position="154"/>
        <end position="163"/>
    </location>
</feature>
<dbReference type="Pfam" id="PF23106">
    <property type="entry name" value="EGF_Teneurin"/>
    <property type="match status" value="1"/>
</dbReference>
<evidence type="ECO:0000256" key="3">
    <source>
        <dbReference type="ARBA" id="ARBA00022536"/>
    </source>
</evidence>
<dbReference type="InterPro" id="IPR026823">
    <property type="entry name" value="cEGF"/>
</dbReference>
<dbReference type="Pfam" id="PF14670">
    <property type="entry name" value="FXa_inhibition"/>
    <property type="match status" value="1"/>
</dbReference>
<feature type="domain" description="EGF-like" evidence="8">
    <location>
        <begin position="133"/>
        <end position="164"/>
    </location>
</feature>
<dbReference type="InterPro" id="IPR001881">
    <property type="entry name" value="EGF-like_Ca-bd_dom"/>
</dbReference>